<dbReference type="PANTHER" id="PTHR20854">
    <property type="entry name" value="INOSITOL MONOPHOSPHATASE"/>
    <property type="match status" value="1"/>
</dbReference>
<name>A0A1F6WWE9_9BACT</name>
<dbReference type="GO" id="GO:0006020">
    <property type="term" value="P:inositol metabolic process"/>
    <property type="evidence" value="ECO:0007669"/>
    <property type="project" value="TreeGrafter"/>
</dbReference>
<comment type="cofactor">
    <cofactor evidence="4">
        <name>Mg(2+)</name>
        <dbReference type="ChEBI" id="CHEBI:18420"/>
    </cofactor>
</comment>
<dbReference type="GO" id="GO:0008934">
    <property type="term" value="F:inositol monophosphate 1-phosphatase activity"/>
    <property type="evidence" value="ECO:0007669"/>
    <property type="project" value="TreeGrafter"/>
</dbReference>
<comment type="caution">
    <text evidence="5">The sequence shown here is derived from an EMBL/GenBank/DDBJ whole genome shotgun (WGS) entry which is preliminary data.</text>
</comment>
<dbReference type="AlphaFoldDB" id="A0A1F6WWE9"/>
<evidence type="ECO:0008006" key="7">
    <source>
        <dbReference type="Google" id="ProtNLM"/>
    </source>
</evidence>
<dbReference type="Proteomes" id="UP000176187">
    <property type="component" value="Unassembled WGS sequence"/>
</dbReference>
<feature type="binding site" evidence="4">
    <location>
        <position position="206"/>
    </location>
    <ligand>
        <name>Mg(2+)</name>
        <dbReference type="ChEBI" id="CHEBI:18420"/>
        <label>1</label>
        <note>catalytic</note>
    </ligand>
</feature>
<accession>A0A1F6WWE9</accession>
<evidence type="ECO:0000256" key="1">
    <source>
        <dbReference type="ARBA" id="ARBA00022723"/>
    </source>
</evidence>
<dbReference type="SUPFAM" id="SSF56655">
    <property type="entry name" value="Carbohydrate phosphatase"/>
    <property type="match status" value="1"/>
</dbReference>
<evidence type="ECO:0000256" key="3">
    <source>
        <dbReference type="ARBA" id="ARBA00022842"/>
    </source>
</evidence>
<evidence type="ECO:0000256" key="4">
    <source>
        <dbReference type="PIRSR" id="PIRSR600760-2"/>
    </source>
</evidence>
<dbReference type="Gene3D" id="3.40.190.80">
    <property type="match status" value="1"/>
</dbReference>
<dbReference type="EMBL" id="MFUY01000015">
    <property type="protein sequence ID" value="OGI86075.1"/>
    <property type="molecule type" value="Genomic_DNA"/>
</dbReference>
<keyword evidence="1 4" id="KW-0479">Metal-binding</keyword>
<dbReference type="InterPro" id="IPR020583">
    <property type="entry name" value="Inositol_monoP_metal-BS"/>
</dbReference>
<proteinExistence type="predicted"/>
<dbReference type="PRINTS" id="PR00377">
    <property type="entry name" value="IMPHPHTASES"/>
</dbReference>
<dbReference type="Pfam" id="PF00459">
    <property type="entry name" value="Inositol_P"/>
    <property type="match status" value="1"/>
</dbReference>
<organism evidence="5 6">
    <name type="scientific">Candidatus Nomurabacteria bacterium RIFCSPLOWO2_01_FULL_41_12</name>
    <dbReference type="NCBI Taxonomy" id="1801774"/>
    <lineage>
        <taxon>Bacteria</taxon>
        <taxon>Candidatus Nomuraibacteriota</taxon>
    </lineage>
</organism>
<keyword evidence="3 4" id="KW-0460">Magnesium</keyword>
<dbReference type="Gene3D" id="3.30.540.10">
    <property type="entry name" value="Fructose-1,6-Bisphosphatase, subunit A, domain 1"/>
    <property type="match status" value="1"/>
</dbReference>
<dbReference type="GO" id="GO:0046872">
    <property type="term" value="F:metal ion binding"/>
    <property type="evidence" value="ECO:0007669"/>
    <property type="project" value="UniProtKB-KW"/>
</dbReference>
<feature type="binding site" evidence="4">
    <location>
        <position position="87"/>
    </location>
    <ligand>
        <name>Mg(2+)</name>
        <dbReference type="ChEBI" id="CHEBI:18420"/>
        <label>1</label>
        <note>catalytic</note>
    </ligand>
</feature>
<sequence>MENFQNITKFLLTLSKKAAEITLRHYSAGGIEAEIKGDMSPVTKADTEVNSMVISEVRKSYPDYGVMGEEESTEINGSKKFFVVDPIDGTLMFKIGCPLFVFSAAIVVYGESVAGILSNPLAKRTLLAEKNKGAYLVEENKRIHVSSKNSLEGALVNAGWKKTALSKLLHERGAKTPQVFAVCEVASLIATGGFEGGTYNGMHAHDMAATKIVIEEAGGKVTDLEGNEQKYDQKINGAVMSNGLLHEEIVKLAKEAGLKIETYNQ</sequence>
<evidence type="ECO:0000256" key="2">
    <source>
        <dbReference type="ARBA" id="ARBA00022801"/>
    </source>
</evidence>
<dbReference type="STRING" id="1801774.A3A05_01515"/>
<evidence type="ECO:0000313" key="6">
    <source>
        <dbReference type="Proteomes" id="UP000176187"/>
    </source>
</evidence>
<dbReference type="PANTHER" id="PTHR20854:SF4">
    <property type="entry name" value="INOSITOL-1-MONOPHOSPHATASE-RELATED"/>
    <property type="match status" value="1"/>
</dbReference>
<evidence type="ECO:0000313" key="5">
    <source>
        <dbReference type="EMBL" id="OGI86075.1"/>
    </source>
</evidence>
<protein>
    <recommendedName>
        <fullName evidence="7">Inositol monophosphatase</fullName>
    </recommendedName>
</protein>
<feature type="binding site" evidence="4">
    <location>
        <position position="85"/>
    </location>
    <ligand>
        <name>Mg(2+)</name>
        <dbReference type="ChEBI" id="CHEBI:18420"/>
        <label>1</label>
        <note>catalytic</note>
    </ligand>
</feature>
<dbReference type="PROSITE" id="PS00629">
    <property type="entry name" value="IMP_1"/>
    <property type="match status" value="1"/>
</dbReference>
<reference evidence="5 6" key="1">
    <citation type="journal article" date="2016" name="Nat. Commun.">
        <title>Thousands of microbial genomes shed light on interconnected biogeochemical processes in an aquifer system.</title>
        <authorList>
            <person name="Anantharaman K."/>
            <person name="Brown C.T."/>
            <person name="Hug L.A."/>
            <person name="Sharon I."/>
            <person name="Castelle C.J."/>
            <person name="Probst A.J."/>
            <person name="Thomas B.C."/>
            <person name="Singh A."/>
            <person name="Wilkins M.J."/>
            <person name="Karaoz U."/>
            <person name="Brodie E.L."/>
            <person name="Williams K.H."/>
            <person name="Hubbard S.S."/>
            <person name="Banfield J.F."/>
        </authorList>
    </citation>
    <scope>NUCLEOTIDE SEQUENCE [LARGE SCALE GENOMIC DNA]</scope>
</reference>
<dbReference type="InterPro" id="IPR000760">
    <property type="entry name" value="Inositol_monophosphatase-like"/>
</dbReference>
<dbReference type="GO" id="GO:0007165">
    <property type="term" value="P:signal transduction"/>
    <property type="evidence" value="ECO:0007669"/>
    <property type="project" value="TreeGrafter"/>
</dbReference>
<gene>
    <name evidence="5" type="ORF">A3A05_01515</name>
</gene>
<feature type="binding site" evidence="4">
    <location>
        <position position="88"/>
    </location>
    <ligand>
        <name>Mg(2+)</name>
        <dbReference type="ChEBI" id="CHEBI:18420"/>
        <label>1</label>
        <note>catalytic</note>
    </ligand>
</feature>
<feature type="binding site" evidence="4">
    <location>
        <position position="69"/>
    </location>
    <ligand>
        <name>Mg(2+)</name>
        <dbReference type="ChEBI" id="CHEBI:18420"/>
        <label>1</label>
        <note>catalytic</note>
    </ligand>
</feature>
<keyword evidence="2" id="KW-0378">Hydrolase</keyword>